<feature type="transmembrane region" description="Helical" evidence="1">
    <location>
        <begin position="507"/>
        <end position="525"/>
    </location>
</feature>
<reference evidence="2 3" key="1">
    <citation type="submission" date="2023-07" db="EMBL/GenBank/DDBJ databases">
        <title>Comparative genomics of wheat-associated soil bacteria to identify genetic determinants of phenazine resistance.</title>
        <authorList>
            <person name="Mouncey N."/>
        </authorList>
    </citation>
    <scope>NUCLEOTIDE SEQUENCE [LARGE SCALE GENOMIC DNA]</scope>
    <source>
        <strain evidence="2 3">V3I3</strain>
    </source>
</reference>
<evidence type="ECO:0000256" key="1">
    <source>
        <dbReference type="SAM" id="Phobius"/>
    </source>
</evidence>
<evidence type="ECO:0008006" key="4">
    <source>
        <dbReference type="Google" id="ProtNLM"/>
    </source>
</evidence>
<feature type="transmembrane region" description="Helical" evidence="1">
    <location>
        <begin position="1196"/>
        <end position="1217"/>
    </location>
</feature>
<feature type="transmembrane region" description="Helical" evidence="1">
    <location>
        <begin position="283"/>
        <end position="304"/>
    </location>
</feature>
<feature type="transmembrane region" description="Helical" evidence="1">
    <location>
        <begin position="174"/>
        <end position="191"/>
    </location>
</feature>
<feature type="transmembrane region" description="Helical" evidence="1">
    <location>
        <begin position="866"/>
        <end position="886"/>
    </location>
</feature>
<feature type="transmembrane region" description="Helical" evidence="1">
    <location>
        <begin position="203"/>
        <end position="219"/>
    </location>
</feature>
<feature type="transmembrane region" description="Helical" evidence="1">
    <location>
        <begin position="898"/>
        <end position="916"/>
    </location>
</feature>
<keyword evidence="3" id="KW-1185">Reference proteome</keyword>
<feature type="transmembrane region" description="Helical" evidence="1">
    <location>
        <begin position="583"/>
        <end position="601"/>
    </location>
</feature>
<feature type="transmembrane region" description="Helical" evidence="1">
    <location>
        <begin position="613"/>
        <end position="637"/>
    </location>
</feature>
<dbReference type="InterPro" id="IPR058062">
    <property type="entry name" value="SCO7613_C"/>
</dbReference>
<feature type="transmembrane region" description="Helical" evidence="1">
    <location>
        <begin position="842"/>
        <end position="860"/>
    </location>
</feature>
<feature type="transmembrane region" description="Helical" evidence="1">
    <location>
        <begin position="231"/>
        <end position="250"/>
    </location>
</feature>
<feature type="transmembrane region" description="Helical" evidence="1">
    <location>
        <begin position="398"/>
        <end position="421"/>
    </location>
</feature>
<dbReference type="RefSeq" id="WP_307038535.1">
    <property type="nucleotide sequence ID" value="NZ_JAUSYY010000001.1"/>
</dbReference>
<protein>
    <recommendedName>
        <fullName evidence="4">Membrane protein DUF2157</fullName>
    </recommendedName>
</protein>
<organism evidence="2 3">
    <name type="scientific">Agromyces ramosus</name>
    <dbReference type="NCBI Taxonomy" id="33879"/>
    <lineage>
        <taxon>Bacteria</taxon>
        <taxon>Bacillati</taxon>
        <taxon>Actinomycetota</taxon>
        <taxon>Actinomycetes</taxon>
        <taxon>Micrococcales</taxon>
        <taxon>Microbacteriaceae</taxon>
        <taxon>Agromyces</taxon>
    </lineage>
</organism>
<feature type="transmembrane region" description="Helical" evidence="1">
    <location>
        <begin position="759"/>
        <end position="777"/>
    </location>
</feature>
<proteinExistence type="predicted"/>
<dbReference type="NCBIfam" id="NF047321">
    <property type="entry name" value="SCO7613_CTERM"/>
    <property type="match status" value="1"/>
</dbReference>
<feature type="transmembrane region" description="Helical" evidence="1">
    <location>
        <begin position="948"/>
        <end position="968"/>
    </location>
</feature>
<name>A0ABU0R392_9MICO</name>
<feature type="transmembrane region" description="Helical" evidence="1">
    <location>
        <begin position="1171"/>
        <end position="1190"/>
    </location>
</feature>
<feature type="transmembrane region" description="Helical" evidence="1">
    <location>
        <begin position="652"/>
        <end position="671"/>
    </location>
</feature>
<feature type="transmembrane region" description="Helical" evidence="1">
    <location>
        <begin position="1146"/>
        <end position="1164"/>
    </location>
</feature>
<keyword evidence="1" id="KW-0812">Transmembrane</keyword>
<feature type="transmembrane region" description="Helical" evidence="1">
    <location>
        <begin position="371"/>
        <end position="392"/>
    </location>
</feature>
<evidence type="ECO:0000313" key="2">
    <source>
        <dbReference type="EMBL" id="MDQ0892543.1"/>
    </source>
</evidence>
<comment type="caution">
    <text evidence="2">The sequence shown here is derived from an EMBL/GenBank/DDBJ whole genome shotgun (WGS) entry which is preliminary data.</text>
</comment>
<feature type="transmembrane region" description="Helical" evidence="1">
    <location>
        <begin position="479"/>
        <end position="500"/>
    </location>
</feature>
<feature type="transmembrane region" description="Helical" evidence="1">
    <location>
        <begin position="1068"/>
        <end position="1086"/>
    </location>
</feature>
<feature type="transmembrane region" description="Helical" evidence="1">
    <location>
        <begin position="1092"/>
        <end position="1110"/>
    </location>
</feature>
<accession>A0ABU0R392</accession>
<feature type="transmembrane region" description="Helical" evidence="1">
    <location>
        <begin position="980"/>
        <end position="1003"/>
    </location>
</feature>
<feature type="transmembrane region" description="Helical" evidence="1">
    <location>
        <begin position="531"/>
        <end position="550"/>
    </location>
</feature>
<keyword evidence="1" id="KW-0472">Membrane</keyword>
<feature type="transmembrane region" description="Helical" evidence="1">
    <location>
        <begin position="1122"/>
        <end position="1140"/>
    </location>
</feature>
<feature type="transmembrane region" description="Helical" evidence="1">
    <location>
        <begin position="557"/>
        <end position="577"/>
    </location>
</feature>
<feature type="transmembrane region" description="Helical" evidence="1">
    <location>
        <begin position="922"/>
        <end position="941"/>
    </location>
</feature>
<feature type="transmembrane region" description="Helical" evidence="1">
    <location>
        <begin position="143"/>
        <end position="168"/>
    </location>
</feature>
<feature type="transmembrane region" description="Helical" evidence="1">
    <location>
        <begin position="311"/>
        <end position="333"/>
    </location>
</feature>
<feature type="transmembrane region" description="Helical" evidence="1">
    <location>
        <begin position="703"/>
        <end position="719"/>
    </location>
</feature>
<feature type="transmembrane region" description="Helical" evidence="1">
    <location>
        <begin position="810"/>
        <end position="830"/>
    </location>
</feature>
<dbReference type="Proteomes" id="UP001239083">
    <property type="component" value="Unassembled WGS sequence"/>
</dbReference>
<feature type="transmembrane region" description="Helical" evidence="1">
    <location>
        <begin position="1040"/>
        <end position="1061"/>
    </location>
</feature>
<feature type="transmembrane region" description="Helical" evidence="1">
    <location>
        <begin position="339"/>
        <end position="359"/>
    </location>
</feature>
<evidence type="ECO:0000313" key="3">
    <source>
        <dbReference type="Proteomes" id="UP001239083"/>
    </source>
</evidence>
<dbReference type="EMBL" id="JAUSYY010000001">
    <property type="protein sequence ID" value="MDQ0892543.1"/>
    <property type="molecule type" value="Genomic_DNA"/>
</dbReference>
<gene>
    <name evidence="2" type="ORF">QFZ26_000098</name>
</gene>
<feature type="transmembrane region" description="Helical" evidence="1">
    <location>
        <begin position="257"/>
        <end position="277"/>
    </location>
</feature>
<sequence>MTDRPLGAARDLQRWPADPDQLVDTTRCPACFAPLDSTRCRECGLELGVPAAAELLALSTRVHAELIARRSLITRMRVEQATAERAAAVAAVPPVAIAPATSAPTVATVAAVPPAASAPPSPLPPAASVGEAAPRSSRSSVQVLLLTLGVVLISITAIVFLFVAYLVATLEVRSVIIAVASVLVLGVAWLLRARRLPGTAEGVASVAIVLLLLDVWIVRANGLFGTDSVDAAGYTGAALLVVSIALLGVRAVSGIRVAGFAAAGLAPVGVFLLAFQAAPEGEFATGVWLGCLAASLLGTLAVLTPRTVERVIVLGAGFAAGIVALTAAVWALPESDWNQLWSFLAVGAAWLLALIALRARGGNLSVGWTRIAALALGASLALAPAVSIFSELDLEEQALWLAPAAAGAVVSVLAAVARLVATASRDAFRAAAAAVVVTLVAAVPGLVVGVATVAARLFASAPPWQLGADSPVVSLVAEAELAAVLVPFVLATGALVVTALARRFRTFAALPIGAALAGVLVSGAVAPGVALSAAVLLALGAVALALAAMLRPLAVRGLLTTLLIVGASGGALAWWVGYSSADVWPWAVVLVIATIIAGRVFGRQVWTAPAAPAAGATHLALAATLAATAVFSIVPWLESTGVVLAAPWASPWMWLATIGSALLIVAAFARVGTPADRLATVVPIFAASAIALIGVALETDAPLRWLPAVIFVVAGLLWLRTGTLPSMQASFGAATPLALALGAGLAADELFGPEFVGAGVAGASLLAAALAHVVLPADARAARLGWSIAVGLAAFAALLLGATGPNFTDQLWLVLLLLTPIPIVMAALDGDPIAGRQPSRHLAWLSLGLAVATVWAWLAGDGVDNVEAYTLPLAVALAVTGGLITWRRGTGDARASGRTALFGVAAAVAVLPSVASSGDSELRTIVLSSIGIVVAIAAGFLPESARGVPVRLLGVAAGWVAVSGAALVRGSAVATGTEDGVLVIEFWPLVALVAGIAIAMTWARSASRPAWLGEALLAASVALATIPTVLAIVAGDQPTLRAAVLFPLLAAVHVAASATTARPVGGPMLGWTSLGALVLGGLAALVSGDVDPFDIVTVSVGGALIGAGAFRMRRSPELGSWPALGPGLAVLLLPALLADFTDPEVWRNVALGIAAVTAVVVGAMHRLQAPLLLGGAVLLVHAIVQLWPWITELYEAVWWWLWLGIAGVLLVVLAATYERQLRLARGTVRSIAALR</sequence>
<feature type="transmembrane region" description="Helical" evidence="1">
    <location>
        <begin position="678"/>
        <end position="697"/>
    </location>
</feature>
<feature type="transmembrane region" description="Helical" evidence="1">
    <location>
        <begin position="731"/>
        <end position="747"/>
    </location>
</feature>
<keyword evidence="1" id="KW-1133">Transmembrane helix</keyword>
<feature type="transmembrane region" description="Helical" evidence="1">
    <location>
        <begin position="433"/>
        <end position="459"/>
    </location>
</feature>
<feature type="transmembrane region" description="Helical" evidence="1">
    <location>
        <begin position="784"/>
        <end position="804"/>
    </location>
</feature>
<feature type="transmembrane region" description="Helical" evidence="1">
    <location>
        <begin position="1015"/>
        <end position="1034"/>
    </location>
</feature>